<comment type="caution">
    <text evidence="3">The sequence shown here is derived from an EMBL/GenBank/DDBJ whole genome shotgun (WGS) entry which is preliminary data.</text>
</comment>
<name>A0ABT7C2K3_9CYAN</name>
<evidence type="ECO:0000313" key="4">
    <source>
        <dbReference type="Proteomes" id="UP001232992"/>
    </source>
</evidence>
<dbReference type="PANTHER" id="PTHR34800:SF1">
    <property type="entry name" value="TETRAPYRROLE-BINDING PROTEIN, CHLOROPLASTIC"/>
    <property type="match status" value="1"/>
</dbReference>
<sequence length="305" mass="35378">MEQDKLLAKILQNIEMGTQSADDIEQLRRVLQYGTGKTIEQLGQYNVVIEKGKDIQIGHRFYQHWDAEAVRMLVDTIQQQDREKRDRFIPLLPKQFPQQDYSRLQNFLAASRWRDANEMTRTLILKVGGGEKDGYVSQEQIQNFPDDVLKVIDDLWLEKSGGKFGLSVQKQIFDRCKNNPQKFGDRVGWRVGDRWISSSEIITDCDRAPEGHLPWGIVDVPTMDNAALDAFVNGLRFATKAIVKQDWQKQLLADFMSLGGLSDKEEFKRSIEYELSHDEPWWKGSRLQELKVLRLFSLLSECDRL</sequence>
<dbReference type="InterPro" id="IPR037215">
    <property type="entry name" value="GUN4-like_sf"/>
</dbReference>
<dbReference type="Proteomes" id="UP001232992">
    <property type="component" value="Unassembled WGS sequence"/>
</dbReference>
<dbReference type="Gene3D" id="1.25.40.620">
    <property type="match status" value="1"/>
</dbReference>
<gene>
    <name evidence="3" type="ORF">PMH09_20995</name>
</gene>
<dbReference type="Pfam" id="PF05419">
    <property type="entry name" value="GUN4"/>
    <property type="match status" value="1"/>
</dbReference>
<dbReference type="InterPro" id="IPR045429">
    <property type="entry name" value="EAD10"/>
</dbReference>
<dbReference type="SUPFAM" id="SSF140869">
    <property type="entry name" value="GUN4-like"/>
    <property type="match status" value="1"/>
</dbReference>
<dbReference type="EMBL" id="JAQOSQ010000044">
    <property type="protein sequence ID" value="MDJ1185664.1"/>
    <property type="molecule type" value="Genomic_DNA"/>
</dbReference>
<keyword evidence="4" id="KW-1185">Reference proteome</keyword>
<evidence type="ECO:0000259" key="2">
    <source>
        <dbReference type="Pfam" id="PF19954"/>
    </source>
</evidence>
<dbReference type="Gene3D" id="1.10.10.1770">
    <property type="entry name" value="Gun4-like"/>
    <property type="match status" value="1"/>
</dbReference>
<feature type="domain" description="Effector-associated" evidence="2">
    <location>
        <begin position="1"/>
        <end position="76"/>
    </location>
</feature>
<evidence type="ECO:0000259" key="1">
    <source>
        <dbReference type="Pfam" id="PF05419"/>
    </source>
</evidence>
<proteinExistence type="predicted"/>
<dbReference type="InterPro" id="IPR008629">
    <property type="entry name" value="GUN4-like"/>
</dbReference>
<evidence type="ECO:0000313" key="3">
    <source>
        <dbReference type="EMBL" id="MDJ1185664.1"/>
    </source>
</evidence>
<dbReference type="RefSeq" id="WP_283760305.1">
    <property type="nucleotide sequence ID" value="NZ_JAQOSQ010000044.1"/>
</dbReference>
<dbReference type="CDD" id="cd16383">
    <property type="entry name" value="GUN4"/>
    <property type="match status" value="1"/>
</dbReference>
<reference evidence="3 4" key="1">
    <citation type="submission" date="2023-01" db="EMBL/GenBank/DDBJ databases">
        <title>Novel diversity within Roseofilum (Cyanobacteria; Desertifilaceae) from marine benthic mats with descriptions of four novel species.</title>
        <authorList>
            <person name="Wang Y."/>
            <person name="Berthold D.E."/>
            <person name="Hu J."/>
            <person name="Lefler F.W."/>
            <person name="Laughinghouse H.D. IV."/>
        </authorList>
    </citation>
    <scope>NUCLEOTIDE SEQUENCE [LARGE SCALE GENOMIC DNA]</scope>
    <source>
        <strain evidence="3 4">BLCC-M143</strain>
    </source>
</reference>
<dbReference type="Pfam" id="PF19954">
    <property type="entry name" value="EAD10"/>
    <property type="match status" value="1"/>
</dbReference>
<organism evidence="3 4">
    <name type="scientific">Roseofilum casamattae BLCC-M143</name>
    <dbReference type="NCBI Taxonomy" id="3022442"/>
    <lineage>
        <taxon>Bacteria</taxon>
        <taxon>Bacillati</taxon>
        <taxon>Cyanobacteriota</taxon>
        <taxon>Cyanophyceae</taxon>
        <taxon>Desertifilales</taxon>
        <taxon>Desertifilaceae</taxon>
        <taxon>Roseofilum</taxon>
        <taxon>Roseofilum casamattae</taxon>
    </lineage>
</organism>
<accession>A0ABT7C2K3</accession>
<feature type="domain" description="GUN4-like" evidence="1">
    <location>
        <begin position="98"/>
        <end position="215"/>
    </location>
</feature>
<protein>
    <submittedName>
        <fullName evidence="3">GUN4 domain-containing protein</fullName>
    </submittedName>
</protein>
<dbReference type="PANTHER" id="PTHR34800">
    <property type="entry name" value="TETRAPYRROLE-BINDING PROTEIN, CHLOROPLASTIC"/>
    <property type="match status" value="1"/>
</dbReference>